<dbReference type="RefSeq" id="WP_289455343.1">
    <property type="nucleotide sequence ID" value="NZ_JAUCGQ010000001.1"/>
</dbReference>
<gene>
    <name evidence="8" type="ORF">QRT04_11270</name>
</gene>
<keyword evidence="9" id="KW-1185">Reference proteome</keyword>
<organism evidence="8 9">
    <name type="scientific">Cellulomonas alba</name>
    <dbReference type="NCBI Taxonomy" id="3053467"/>
    <lineage>
        <taxon>Bacteria</taxon>
        <taxon>Bacillati</taxon>
        <taxon>Actinomycetota</taxon>
        <taxon>Actinomycetes</taxon>
        <taxon>Micrococcales</taxon>
        <taxon>Cellulomonadaceae</taxon>
        <taxon>Cellulomonas</taxon>
    </lineage>
</organism>
<dbReference type="Proteomes" id="UP001529338">
    <property type="component" value="Unassembled WGS sequence"/>
</dbReference>
<feature type="signal peptide" evidence="6">
    <location>
        <begin position="1"/>
        <end position="33"/>
    </location>
</feature>
<accession>A0ABT7SH59</accession>
<sequence>MHHLVRRSSATLGALALVAIGALAGAQSASAVAGDPTDTTLTVAGTVATGHNLAGTVSVTGFVAALPDAVVDLSVDGGTATEVPLTVDMPSTGTGTGSASISVPTTGLALGDHTLTASFAAQGTLAASQDVATFTVLPASVAWQLRYADGSKVGATLTQFVVHAVGSDQIPGAAVSLMAGMDGLLDGEEIGHGTVKADGSFDVSANVFDADVVLPGTSTDYWVVVTPSGQPAIAGAKVSVAAPLLSFKIALETPANPKRGIARVSFTTSIATVWLDEVLADPADTIDAAGLKEGFKEGGVFLLVDGKPVDPATIKLADGAAGIVKGSFPAPAVGKHTAQLVVPGFEGILEDSASPVRSFTIRARVLTPVVHHHGDVHPGDSITVTGTGVQPHATVKIVLHSTPVTLGTVKADASGAFSATVVIPGSTPAGAHTIVVTATAAGTAKVTGSTPLTVVAVDPSSELATTGSNDAGLGGIAGALVLAGAGAVVLARRATRSHS</sequence>
<reference evidence="8 9" key="1">
    <citation type="submission" date="2023-06" db="EMBL/GenBank/DDBJ databases">
        <title>Cellulomonas sp. MW4 Whole genome sequence.</title>
        <authorList>
            <person name="Park S."/>
        </authorList>
    </citation>
    <scope>NUCLEOTIDE SEQUENCE [LARGE SCALE GENOMIC DNA]</scope>
    <source>
        <strain evidence="8 9">MW4</strain>
    </source>
</reference>
<dbReference type="EMBL" id="JAUCGQ010000001">
    <property type="protein sequence ID" value="MDM7855510.1"/>
    <property type="molecule type" value="Genomic_DNA"/>
</dbReference>
<feature type="chain" id="PRO_5046665673" description="Gram-positive cocci surface proteins LPxTG domain-containing protein" evidence="6">
    <location>
        <begin position="34"/>
        <end position="499"/>
    </location>
</feature>
<evidence type="ECO:0000256" key="3">
    <source>
        <dbReference type="ARBA" id="ARBA00022729"/>
    </source>
</evidence>
<keyword evidence="5" id="KW-0812">Transmembrane</keyword>
<dbReference type="InterPro" id="IPR019931">
    <property type="entry name" value="LPXTG_anchor"/>
</dbReference>
<keyword evidence="1" id="KW-0134">Cell wall</keyword>
<evidence type="ECO:0000256" key="5">
    <source>
        <dbReference type="SAM" id="Phobius"/>
    </source>
</evidence>
<evidence type="ECO:0000256" key="6">
    <source>
        <dbReference type="SAM" id="SignalP"/>
    </source>
</evidence>
<comment type="caution">
    <text evidence="8">The sequence shown here is derived from an EMBL/GenBank/DDBJ whole genome shotgun (WGS) entry which is preliminary data.</text>
</comment>
<name>A0ABT7SH59_9CELL</name>
<dbReference type="PROSITE" id="PS50847">
    <property type="entry name" value="GRAM_POS_ANCHORING"/>
    <property type="match status" value="1"/>
</dbReference>
<protein>
    <recommendedName>
        <fullName evidence="7">Gram-positive cocci surface proteins LPxTG domain-containing protein</fullName>
    </recommendedName>
</protein>
<keyword evidence="4" id="KW-0572">Peptidoglycan-anchor</keyword>
<proteinExistence type="predicted"/>
<evidence type="ECO:0000313" key="9">
    <source>
        <dbReference type="Proteomes" id="UP001529338"/>
    </source>
</evidence>
<feature type="transmembrane region" description="Helical" evidence="5">
    <location>
        <begin position="471"/>
        <end position="491"/>
    </location>
</feature>
<evidence type="ECO:0000256" key="1">
    <source>
        <dbReference type="ARBA" id="ARBA00022512"/>
    </source>
</evidence>
<feature type="domain" description="Gram-positive cocci surface proteins LPxTG" evidence="7">
    <location>
        <begin position="463"/>
        <end position="499"/>
    </location>
</feature>
<evidence type="ECO:0000313" key="8">
    <source>
        <dbReference type="EMBL" id="MDM7855510.1"/>
    </source>
</evidence>
<evidence type="ECO:0000259" key="7">
    <source>
        <dbReference type="PROSITE" id="PS50847"/>
    </source>
</evidence>
<keyword evidence="2" id="KW-0964">Secreted</keyword>
<evidence type="ECO:0000256" key="4">
    <source>
        <dbReference type="ARBA" id="ARBA00023088"/>
    </source>
</evidence>
<evidence type="ECO:0000256" key="2">
    <source>
        <dbReference type="ARBA" id="ARBA00022525"/>
    </source>
</evidence>
<keyword evidence="5" id="KW-0472">Membrane</keyword>
<keyword evidence="5" id="KW-1133">Transmembrane helix</keyword>
<keyword evidence="3 6" id="KW-0732">Signal</keyword>